<dbReference type="InterPro" id="IPR015813">
    <property type="entry name" value="Pyrv/PenolPyrv_kinase-like_dom"/>
</dbReference>
<gene>
    <name evidence="9 11" type="primary">ppc</name>
    <name evidence="11" type="ORF">HF526_15940</name>
</gene>
<dbReference type="HAMAP" id="MF_00595">
    <property type="entry name" value="PEPcase_type1"/>
    <property type="match status" value="1"/>
</dbReference>
<keyword evidence="12" id="KW-1185">Reference proteome</keyword>
<dbReference type="PRINTS" id="PR00150">
    <property type="entry name" value="PEPCARBXLASE"/>
</dbReference>
<evidence type="ECO:0000256" key="3">
    <source>
        <dbReference type="ARBA" id="ARBA00012305"/>
    </source>
</evidence>
<keyword evidence="6 9" id="KW-0456">Lyase</keyword>
<evidence type="ECO:0000256" key="9">
    <source>
        <dbReference type="HAMAP-Rule" id="MF_00595"/>
    </source>
</evidence>
<dbReference type="InterPro" id="IPR021135">
    <property type="entry name" value="PEP_COase"/>
</dbReference>
<feature type="active site" evidence="9 10">
    <location>
        <position position="165"/>
    </location>
</feature>
<evidence type="ECO:0000313" key="12">
    <source>
        <dbReference type="Proteomes" id="UP000820669"/>
    </source>
</evidence>
<feature type="active site" evidence="9">
    <location>
        <position position="592"/>
    </location>
</feature>
<accession>A0ABX1SB52</accession>
<name>A0ABX1SB52_9PSEU</name>
<dbReference type="Gene3D" id="1.20.1440.90">
    <property type="entry name" value="Phosphoenolpyruvate/pyruvate domain"/>
    <property type="match status" value="1"/>
</dbReference>
<dbReference type="PANTHER" id="PTHR30523:SF6">
    <property type="entry name" value="PHOSPHOENOLPYRUVATE CARBOXYLASE"/>
    <property type="match status" value="1"/>
</dbReference>
<comment type="similarity">
    <text evidence="2 9">Belongs to the PEPCase type 1 family.</text>
</comment>
<evidence type="ECO:0000313" key="11">
    <source>
        <dbReference type="EMBL" id="NMH98784.1"/>
    </source>
</evidence>
<dbReference type="InterPro" id="IPR022805">
    <property type="entry name" value="PEP_COase_bac/pln-type"/>
</dbReference>
<protein>
    <recommendedName>
        <fullName evidence="4 9">Phosphoenolpyruvate carboxylase</fullName>
        <shortName evidence="9">PEPC</shortName>
        <shortName evidence="9">PEPCase</shortName>
        <ecNumber evidence="3 9">4.1.1.31</ecNumber>
    </recommendedName>
</protein>
<comment type="cofactor">
    <cofactor evidence="9">
        <name>Mg(2+)</name>
        <dbReference type="ChEBI" id="CHEBI:18420"/>
    </cofactor>
</comment>
<evidence type="ECO:0000256" key="6">
    <source>
        <dbReference type="ARBA" id="ARBA00023239"/>
    </source>
</evidence>
<evidence type="ECO:0000256" key="4">
    <source>
        <dbReference type="ARBA" id="ARBA00022419"/>
    </source>
</evidence>
<comment type="subunit">
    <text evidence="9">Homotetramer.</text>
</comment>
<dbReference type="PROSITE" id="PS00781">
    <property type="entry name" value="PEPCASE_1"/>
    <property type="match status" value="1"/>
</dbReference>
<comment type="function">
    <text evidence="1 9">Forms oxaloacetate, a four-carbon dicarboxylic acid source for the tricarboxylic acid cycle.</text>
</comment>
<evidence type="ECO:0000256" key="1">
    <source>
        <dbReference type="ARBA" id="ARBA00003670"/>
    </source>
</evidence>
<evidence type="ECO:0000256" key="2">
    <source>
        <dbReference type="ARBA" id="ARBA00008346"/>
    </source>
</evidence>
<dbReference type="EC" id="4.1.1.31" evidence="3 9"/>
<comment type="catalytic activity">
    <reaction evidence="8 9">
        <text>oxaloacetate + phosphate = phosphoenolpyruvate + hydrogencarbonate</text>
        <dbReference type="Rhea" id="RHEA:28370"/>
        <dbReference type="ChEBI" id="CHEBI:16452"/>
        <dbReference type="ChEBI" id="CHEBI:17544"/>
        <dbReference type="ChEBI" id="CHEBI:43474"/>
        <dbReference type="ChEBI" id="CHEBI:58702"/>
        <dbReference type="EC" id="4.1.1.31"/>
    </reaction>
</comment>
<dbReference type="Proteomes" id="UP000820669">
    <property type="component" value="Unassembled WGS sequence"/>
</dbReference>
<dbReference type="InterPro" id="IPR018129">
    <property type="entry name" value="PEP_COase_Lys_AS"/>
</dbReference>
<dbReference type="EMBL" id="JAAXLA010000027">
    <property type="protein sequence ID" value="NMH98784.1"/>
    <property type="molecule type" value="Genomic_DNA"/>
</dbReference>
<evidence type="ECO:0000256" key="8">
    <source>
        <dbReference type="ARBA" id="ARBA00048995"/>
    </source>
</evidence>
<dbReference type="SUPFAM" id="SSF51621">
    <property type="entry name" value="Phosphoenolpyruvate/pyruvate domain"/>
    <property type="match status" value="1"/>
</dbReference>
<dbReference type="PANTHER" id="PTHR30523">
    <property type="entry name" value="PHOSPHOENOLPYRUVATE CARBOXYLASE"/>
    <property type="match status" value="1"/>
</dbReference>
<proteinExistence type="inferred from homology"/>
<dbReference type="NCBIfam" id="NF000584">
    <property type="entry name" value="PRK00009.1"/>
    <property type="match status" value="1"/>
</dbReference>
<sequence length="930" mass="101605">MTDAARSPRPQLLAAASVAAHAGVVSESEHEALRADIRRLSTMLGRTVAQQSGDELLELIEQVRRLSRAATEGENGTDSADTEITRLLSGLDAGTAVALARAFSQYFQLANVAEQLHRSNELRTLRPADRRPLRTVMQRLARDADHDEVQAVLARAELRPVFTAHPTESTRQSVLGILRRVADALDRGAPDEELTALIDLLWQTDEIRPGKPTVADEARAIGWYMEQLGSHAVPELLAALEAEARAAGFEVPGTARPLALGTWVGGDRDGNPNVTPAVTAEVMRLYADRALRIHRDLAETLVSELSISTRVVGVSEELRASLARDRRALPEIHDRYIRLNANEPYRLKASYVQARLENTRGRLAAGTPHVEGRDYLGAAGYLADLEVMDRSLRRHLGERIADATLARAIRTGRALGLHLAALDVREHGDAHHEALAALYARLGEPDTPYQELDREGRTALLSRELAGGRPLAARHGDLPEPADRVMATFDMLHDAQHRYGEEAASTYIVSMAKGVDDLLAVAVLAREAGMVDLSESTGRSSLDLVPLFETVEELSRAGALLHGLLSDPGYRRHVRQRGDVQEVMLGYSDSNKGAGITTSQWEIHRAQRQLRDVAAEHGVRLRLFHGRGGSVGRGGGPAGEAVAATPFGTVDATMKVTEQGEVVSDKYSLPALAHDNLEIMLAAMLDATLLHQASHWPAGTLARWDEAMTAVSDAARSAYRRLVESPGLPEFFTTATPVEELGRLNVGSRPSRRPGRGTPTLDDLRAIPWVFGWTQTRMVVPGWYGVGSGLRAAREAGYGPVLDEMREWAFFSNLLGNVEMTLAKTDLRIAADYVFALVDPAHQPIFDDIRAEHERTLREVLRLAGAGTLLARHPVLRNTLAVRAAYLEPLHHLQVELLAQRRKVDEPDPDLHRALLLTINGIAAGLRNTG</sequence>
<keyword evidence="5 9" id="KW-0460">Magnesium</keyword>
<comment type="caution">
    <text evidence="11">The sequence shown here is derived from an EMBL/GenBank/DDBJ whole genome shotgun (WGS) entry which is preliminary data.</text>
</comment>
<evidence type="ECO:0000256" key="10">
    <source>
        <dbReference type="PROSITE-ProRule" id="PRU10111"/>
    </source>
</evidence>
<reference evidence="11 12" key="1">
    <citation type="submission" date="2020-04" db="EMBL/GenBank/DDBJ databases">
        <authorList>
            <person name="Klaysubun C."/>
            <person name="Duangmal K."/>
            <person name="Lipun K."/>
        </authorList>
    </citation>
    <scope>NUCLEOTIDE SEQUENCE [LARGE SCALE GENOMIC DNA]</scope>
    <source>
        <strain evidence="11 12">K10HN5</strain>
    </source>
</reference>
<dbReference type="RefSeq" id="WP_169382232.1">
    <property type="nucleotide sequence ID" value="NZ_JAAXLA010000027.1"/>
</dbReference>
<evidence type="ECO:0000256" key="5">
    <source>
        <dbReference type="ARBA" id="ARBA00022842"/>
    </source>
</evidence>
<evidence type="ECO:0000256" key="7">
    <source>
        <dbReference type="ARBA" id="ARBA00023300"/>
    </source>
</evidence>
<keyword evidence="7 9" id="KW-0120">Carbon dioxide fixation</keyword>
<organism evidence="11 12">
    <name type="scientific">Pseudonocardia acidicola</name>
    <dbReference type="NCBI Taxonomy" id="2724939"/>
    <lineage>
        <taxon>Bacteria</taxon>
        <taxon>Bacillati</taxon>
        <taxon>Actinomycetota</taxon>
        <taxon>Actinomycetes</taxon>
        <taxon>Pseudonocardiales</taxon>
        <taxon>Pseudonocardiaceae</taxon>
        <taxon>Pseudonocardia</taxon>
    </lineage>
</organism>
<dbReference type="GO" id="GO:0008964">
    <property type="term" value="F:phosphoenolpyruvate carboxylase activity"/>
    <property type="evidence" value="ECO:0007669"/>
    <property type="project" value="UniProtKB-EC"/>
</dbReference>
<dbReference type="Pfam" id="PF00311">
    <property type="entry name" value="PEPcase"/>
    <property type="match status" value="1"/>
</dbReference>